<accession>A0ABS8DZV3</accession>
<feature type="domain" description="DUF1206" evidence="2">
    <location>
        <begin position="203"/>
        <end position="272"/>
    </location>
</feature>
<evidence type="ECO:0000313" key="3">
    <source>
        <dbReference type="EMBL" id="MCC0094366.1"/>
    </source>
</evidence>
<feature type="domain" description="DUF1206" evidence="2">
    <location>
        <begin position="27"/>
        <end position="94"/>
    </location>
</feature>
<name>A0ABS8DZV3_9ACTN</name>
<evidence type="ECO:0000256" key="1">
    <source>
        <dbReference type="SAM" id="Phobius"/>
    </source>
</evidence>
<feature type="transmembrane region" description="Helical" evidence="1">
    <location>
        <begin position="153"/>
        <end position="176"/>
    </location>
</feature>
<evidence type="ECO:0000259" key="2">
    <source>
        <dbReference type="Pfam" id="PF06724"/>
    </source>
</evidence>
<sequence>MRGGGGDKGVRAAARGGRLREFTARCGLAARGVLYVLIGMLALRVAFGDAGGEEADRQGALRELVGKPFGGALVWAVGAGLVCMALWRLSEVVFGAAGPDGDKPAKRLASAGRTVFYAVVAFSALSFAAGGGGRSGDEQSRDGTARALDLPAGQWLVGAAGLGIAVAGVVIAVQAARRTFRRHLSMGGVPGWGRKSVDFLGVAGGLARGVVFAAAGGFVVYAAVRYDPARAKGVDDTLRSFAGTAAGPWLLVAVAVGLMLFGVFSWAMARWREV</sequence>
<dbReference type="EMBL" id="JAINUL010000001">
    <property type="protein sequence ID" value="MCC0094366.1"/>
    <property type="molecule type" value="Genomic_DNA"/>
</dbReference>
<feature type="transmembrane region" description="Helical" evidence="1">
    <location>
        <begin position="115"/>
        <end position="133"/>
    </location>
</feature>
<keyword evidence="1" id="KW-0812">Transmembrane</keyword>
<comment type="caution">
    <text evidence="3">The sequence shown here is derived from an EMBL/GenBank/DDBJ whole genome shotgun (WGS) entry which is preliminary data.</text>
</comment>
<feature type="transmembrane region" description="Helical" evidence="1">
    <location>
        <begin position="28"/>
        <end position="47"/>
    </location>
</feature>
<dbReference type="Proteomes" id="UP001520654">
    <property type="component" value="Unassembled WGS sequence"/>
</dbReference>
<dbReference type="Pfam" id="PF06724">
    <property type="entry name" value="DUF1206"/>
    <property type="match status" value="3"/>
</dbReference>
<keyword evidence="1" id="KW-1133">Transmembrane helix</keyword>
<gene>
    <name evidence="3" type="ORF">K7B10_06090</name>
</gene>
<keyword evidence="4" id="KW-1185">Reference proteome</keyword>
<feature type="transmembrane region" description="Helical" evidence="1">
    <location>
        <begin position="246"/>
        <end position="269"/>
    </location>
</feature>
<keyword evidence="1" id="KW-0472">Membrane</keyword>
<reference evidence="3 4" key="1">
    <citation type="submission" date="2021-08" db="EMBL/GenBank/DDBJ databases">
        <title>Genomic Architecture of Streptomyces flavotricini NGL1 and Streptomyces erythrochromogenes HMS4 With Differential Plant Beneficial attributes and laccase production capabilities.</title>
        <authorList>
            <person name="Salwan R."/>
            <person name="Kaur R."/>
            <person name="Sharma V."/>
        </authorList>
    </citation>
    <scope>NUCLEOTIDE SEQUENCE [LARGE SCALE GENOMIC DNA]</scope>
    <source>
        <strain evidence="3 4">NGL1</strain>
    </source>
</reference>
<organism evidence="3 4">
    <name type="scientific">Streptomyces flavotricini</name>
    <dbReference type="NCBI Taxonomy" id="66888"/>
    <lineage>
        <taxon>Bacteria</taxon>
        <taxon>Bacillati</taxon>
        <taxon>Actinomycetota</taxon>
        <taxon>Actinomycetes</taxon>
        <taxon>Kitasatosporales</taxon>
        <taxon>Streptomycetaceae</taxon>
        <taxon>Streptomyces</taxon>
    </lineage>
</organism>
<feature type="transmembrane region" description="Helical" evidence="1">
    <location>
        <begin position="197"/>
        <end position="226"/>
    </location>
</feature>
<dbReference type="RefSeq" id="WP_229334931.1">
    <property type="nucleotide sequence ID" value="NZ_JAINUL010000001.1"/>
</dbReference>
<dbReference type="InterPro" id="IPR009597">
    <property type="entry name" value="DUF1206"/>
</dbReference>
<feature type="transmembrane region" description="Helical" evidence="1">
    <location>
        <begin position="72"/>
        <end position="94"/>
    </location>
</feature>
<protein>
    <submittedName>
        <fullName evidence="3">DUF1206 domain-containing protein</fullName>
    </submittedName>
</protein>
<proteinExistence type="predicted"/>
<evidence type="ECO:0000313" key="4">
    <source>
        <dbReference type="Proteomes" id="UP001520654"/>
    </source>
</evidence>
<feature type="domain" description="DUF1206" evidence="2">
    <location>
        <begin position="111"/>
        <end position="178"/>
    </location>
</feature>